<dbReference type="PIRSF" id="PIRSF005719">
    <property type="entry name" value="SMC"/>
    <property type="match status" value="1"/>
</dbReference>
<dbReference type="Pfam" id="PF02463">
    <property type="entry name" value="SMC_N"/>
    <property type="match status" value="1"/>
</dbReference>
<dbReference type="CDD" id="cd03278">
    <property type="entry name" value="ABC_SMC_barmotin"/>
    <property type="match status" value="2"/>
</dbReference>
<evidence type="ECO:0000313" key="11">
    <source>
        <dbReference type="EMBL" id="CAB4699256.1"/>
    </source>
</evidence>
<dbReference type="InterPro" id="IPR003395">
    <property type="entry name" value="RecF/RecN/SMC_N"/>
</dbReference>
<dbReference type="InterPro" id="IPR036277">
    <property type="entry name" value="SMC_hinge_sf"/>
</dbReference>
<evidence type="ECO:0000313" key="10">
    <source>
        <dbReference type="EMBL" id="CAB4679224.1"/>
    </source>
</evidence>
<feature type="compositionally biased region" description="Basic and acidic residues" evidence="8">
    <location>
        <begin position="314"/>
        <end position="329"/>
    </location>
</feature>
<evidence type="ECO:0000256" key="7">
    <source>
        <dbReference type="SAM" id="Coils"/>
    </source>
</evidence>
<dbReference type="InterPro" id="IPR024704">
    <property type="entry name" value="SMC"/>
</dbReference>
<dbReference type="GO" id="GO:0005694">
    <property type="term" value="C:chromosome"/>
    <property type="evidence" value="ECO:0007669"/>
    <property type="project" value="InterPro"/>
</dbReference>
<feature type="coiled-coil region" evidence="7">
    <location>
        <begin position="167"/>
        <end position="201"/>
    </location>
</feature>
<evidence type="ECO:0000256" key="1">
    <source>
        <dbReference type="ARBA" id="ARBA00004496"/>
    </source>
</evidence>
<protein>
    <submittedName>
        <fullName evidence="13">Unannotated protein</fullName>
    </submittedName>
</protein>
<dbReference type="NCBIfam" id="TIGR02168">
    <property type="entry name" value="SMC_prok_B"/>
    <property type="match status" value="1"/>
</dbReference>
<dbReference type="AlphaFoldDB" id="A0A6J7VLM8"/>
<evidence type="ECO:0000256" key="4">
    <source>
        <dbReference type="ARBA" id="ARBA00022840"/>
    </source>
</evidence>
<keyword evidence="2" id="KW-0963">Cytoplasm</keyword>
<dbReference type="Pfam" id="PF06470">
    <property type="entry name" value="SMC_hinge"/>
    <property type="match status" value="1"/>
</dbReference>
<evidence type="ECO:0000313" key="13">
    <source>
        <dbReference type="EMBL" id="CAB5076907.1"/>
    </source>
</evidence>
<dbReference type="GO" id="GO:0007062">
    <property type="term" value="P:sister chromatid cohesion"/>
    <property type="evidence" value="ECO:0007669"/>
    <property type="project" value="InterPro"/>
</dbReference>
<sequence length="1187" mass="128704">MYLKSLTLKGFKSFASATSLRFEPGITAVVGPNGSGKSNVVDALTWVMGEQGAKSLRGGKMEDVIFAGTSGRAPLGRAEVSLTIDNSDGALPIEFSEVTITRTLFRNGASEYAINGESSRLLDIQELLSDSGIGREMHVIVGQGQLDSVLSATPEDRRGFIEEAAGVLKHRKRKEKALRKLEAMQANLTRIQDLVAELRRQLKPLGKQAEVARKAATIQADLRDARLRLFADDLIQMRSTLQAEVADETALRQRRADVEGALAQTHERETELDTAAAADAPLLARVQETYYKLTSLKERFRGTADLAAERSRFLSEEADEARAAGRDPEAMESEAAQLRAEEADLLSTTQAHSDELAEAESARLSSEDALRREEATVSAAVRAAADRREGLARLRGEVGALKTRSSASEEEVARLTATKDEALSRARNAQQEFSVLESQVAGIDQGEESLDAEYESAQSALVEAQAKVDNLKEEERRADRDRSTHEARLEALRMSATQKDGSAVLLGAQLRGVLGSIANLVVVEPGWQAAVSAALGNAADSIAVSDSDAASNAISHLKDADAGNASFIVGGGRASSPRSSWPALPQGAVYAVDVIRSSADISATLEALLERTVLVESLDLISAVRRTDDRLIAVTRTGDVIGPVIARGGSSKRASLIEVKAAIDETTALLEEAIHRSDRIRFELAGASESLVRAQEVSDAAMARLHESDARMAALAEQMSLAGQAVRSANAEATRIDQAINEALNARERDLAGLAELETRLSQAESEPTDNEPDVATLETFRSAVAAARQREMDARLALRTGEERAHSAGQRAEQLERNAAAERDARATAVKRREARAIGAVTARAVTVLAQEALSALEISIAQAASERGQAEASRTEREGELLAVRLRARELTSELEQLTSSVHRDEVARAEYRLRIEALEGKVLEELGVDAETLLNEYGPEKEVPTFVENEAGDFVPGPVVAYVREEQEKRLRATEKSLALLGRVNPLALEEFAALEERAQFLGEQLEDLKNTRRDLLEIIREVDERVEIVFREAFIDTAREFEGVFARLFPGGEGRLVLTNPDDMLTTGIEVEARPPGKKIKRLSLLSGGERSLTAVALLVAIFKARPSPFYVLDEVEAALDDTNLGRLIGILDELRSSSQLIIITHQKRTMEIADALYGVTMRGDGVTEVISQRLREVESESV</sequence>
<dbReference type="EMBL" id="CAFBAA010000025">
    <property type="protein sequence ID" value="CAB4843987.1"/>
    <property type="molecule type" value="Genomic_DNA"/>
</dbReference>
<organism evidence="13">
    <name type="scientific">freshwater metagenome</name>
    <dbReference type="NCBI Taxonomy" id="449393"/>
    <lineage>
        <taxon>unclassified sequences</taxon>
        <taxon>metagenomes</taxon>
        <taxon>ecological metagenomes</taxon>
    </lineage>
</organism>
<proteinExistence type="inferred from homology"/>
<dbReference type="EMBL" id="CAEZXB010000018">
    <property type="protein sequence ID" value="CAB4679224.1"/>
    <property type="molecule type" value="Genomic_DNA"/>
</dbReference>
<feature type="region of interest" description="Disordered" evidence="8">
    <location>
        <begin position="352"/>
        <end position="371"/>
    </location>
</feature>
<dbReference type="Gene3D" id="3.30.70.1620">
    <property type="match status" value="1"/>
</dbReference>
<evidence type="ECO:0000256" key="8">
    <source>
        <dbReference type="SAM" id="MobiDB-lite"/>
    </source>
</evidence>
<dbReference type="GO" id="GO:0003677">
    <property type="term" value="F:DNA binding"/>
    <property type="evidence" value="ECO:0007669"/>
    <property type="project" value="UniProtKB-KW"/>
</dbReference>
<keyword evidence="6" id="KW-0238">DNA-binding</keyword>
<keyword evidence="5 7" id="KW-0175">Coiled coil</keyword>
<evidence type="ECO:0000313" key="12">
    <source>
        <dbReference type="EMBL" id="CAB4843987.1"/>
    </source>
</evidence>
<keyword evidence="3" id="KW-0547">Nucleotide-binding</keyword>
<dbReference type="SMART" id="SM00968">
    <property type="entry name" value="SMC_hinge"/>
    <property type="match status" value="1"/>
</dbReference>
<comment type="subcellular location">
    <subcellularLocation>
        <location evidence="1">Cytoplasm</location>
    </subcellularLocation>
</comment>
<reference evidence="13" key="1">
    <citation type="submission" date="2020-05" db="EMBL/GenBank/DDBJ databases">
        <authorList>
            <person name="Chiriac C."/>
            <person name="Salcher M."/>
            <person name="Ghai R."/>
            <person name="Kavagutti S V."/>
        </authorList>
    </citation>
    <scope>NUCLEOTIDE SEQUENCE</scope>
</reference>
<dbReference type="FunFam" id="3.40.50.300:FF:000984">
    <property type="entry name" value="Chromosome partition protein Smc"/>
    <property type="match status" value="1"/>
</dbReference>
<feature type="region of interest" description="Disordered" evidence="8">
    <location>
        <begin position="801"/>
        <end position="821"/>
    </location>
</feature>
<accession>A0A6J7VLM8</accession>
<dbReference type="InterPro" id="IPR010935">
    <property type="entry name" value="SMC_hinge"/>
</dbReference>
<keyword evidence="4" id="KW-0067">ATP-binding</keyword>
<dbReference type="Gene3D" id="1.20.1060.20">
    <property type="match status" value="1"/>
</dbReference>
<dbReference type="GO" id="GO:0030261">
    <property type="term" value="P:chromosome condensation"/>
    <property type="evidence" value="ECO:0007669"/>
    <property type="project" value="InterPro"/>
</dbReference>
<dbReference type="SUPFAM" id="SSF75553">
    <property type="entry name" value="Smc hinge domain"/>
    <property type="match status" value="1"/>
</dbReference>
<feature type="domain" description="SMC hinge" evidence="9">
    <location>
        <begin position="511"/>
        <end position="625"/>
    </location>
</feature>
<gene>
    <name evidence="10" type="ORF">UFOPK2342_01017</name>
    <name evidence="11" type="ORF">UFOPK2423_01078</name>
    <name evidence="12" type="ORF">UFOPK3266_01023</name>
    <name evidence="13" type="ORF">UFOPK4367_01110</name>
</gene>
<dbReference type="EMBL" id="CAFBRC010000079">
    <property type="protein sequence ID" value="CAB5076907.1"/>
    <property type="molecule type" value="Genomic_DNA"/>
</dbReference>
<dbReference type="GO" id="GO:0005737">
    <property type="term" value="C:cytoplasm"/>
    <property type="evidence" value="ECO:0007669"/>
    <property type="project" value="UniProtKB-SubCell"/>
</dbReference>
<dbReference type="Gene3D" id="3.40.50.300">
    <property type="entry name" value="P-loop containing nucleotide triphosphate hydrolases"/>
    <property type="match status" value="2"/>
</dbReference>
<dbReference type="PANTHER" id="PTHR43977">
    <property type="entry name" value="STRUCTURAL MAINTENANCE OF CHROMOSOMES PROTEIN 3"/>
    <property type="match status" value="1"/>
</dbReference>
<dbReference type="HAMAP" id="MF_01894">
    <property type="entry name" value="Smc_prok"/>
    <property type="match status" value="1"/>
</dbReference>
<evidence type="ECO:0000256" key="2">
    <source>
        <dbReference type="ARBA" id="ARBA00022490"/>
    </source>
</evidence>
<dbReference type="InterPro" id="IPR011890">
    <property type="entry name" value="SMC_prok"/>
</dbReference>
<evidence type="ECO:0000256" key="3">
    <source>
        <dbReference type="ARBA" id="ARBA00022741"/>
    </source>
</evidence>
<evidence type="ECO:0000259" key="9">
    <source>
        <dbReference type="SMART" id="SM00968"/>
    </source>
</evidence>
<dbReference type="SUPFAM" id="SSF52540">
    <property type="entry name" value="P-loop containing nucleoside triphosphate hydrolases"/>
    <property type="match status" value="1"/>
</dbReference>
<feature type="region of interest" description="Disordered" evidence="8">
    <location>
        <begin position="314"/>
        <end position="334"/>
    </location>
</feature>
<feature type="coiled-coil region" evidence="7">
    <location>
        <begin position="995"/>
        <end position="1029"/>
    </location>
</feature>
<name>A0A6J7VLM8_9ZZZZ</name>
<evidence type="ECO:0000256" key="5">
    <source>
        <dbReference type="ARBA" id="ARBA00023054"/>
    </source>
</evidence>
<dbReference type="GO" id="GO:0005524">
    <property type="term" value="F:ATP binding"/>
    <property type="evidence" value="ECO:0007669"/>
    <property type="project" value="UniProtKB-KW"/>
</dbReference>
<dbReference type="InterPro" id="IPR027417">
    <property type="entry name" value="P-loop_NTPase"/>
</dbReference>
<dbReference type="EMBL" id="CAEZXN010000024">
    <property type="protein sequence ID" value="CAB4699256.1"/>
    <property type="molecule type" value="Genomic_DNA"/>
</dbReference>
<feature type="coiled-coil region" evidence="7">
    <location>
        <begin position="412"/>
        <end position="488"/>
    </location>
</feature>
<dbReference type="GO" id="GO:0016887">
    <property type="term" value="F:ATP hydrolysis activity"/>
    <property type="evidence" value="ECO:0007669"/>
    <property type="project" value="InterPro"/>
</dbReference>
<dbReference type="FunFam" id="3.40.50.300:FF:000901">
    <property type="entry name" value="Chromosome partition protein Smc"/>
    <property type="match status" value="1"/>
</dbReference>
<evidence type="ECO:0000256" key="6">
    <source>
        <dbReference type="ARBA" id="ARBA00023125"/>
    </source>
</evidence>